<reference evidence="2" key="1">
    <citation type="submission" date="2016-06" db="EMBL/GenBank/DDBJ databases">
        <title>Parallel loss of symbiosis genes in relatives of nitrogen-fixing non-legume Parasponia.</title>
        <authorList>
            <person name="Van Velzen R."/>
            <person name="Holmer R."/>
            <person name="Bu F."/>
            <person name="Rutten L."/>
            <person name="Van Zeijl A."/>
            <person name="Liu W."/>
            <person name="Santuari L."/>
            <person name="Cao Q."/>
            <person name="Sharma T."/>
            <person name="Shen D."/>
            <person name="Roswanjaya Y."/>
            <person name="Wardhani T."/>
            <person name="Kalhor M.S."/>
            <person name="Jansen J."/>
            <person name="Van den Hoogen J."/>
            <person name="Gungor B."/>
            <person name="Hartog M."/>
            <person name="Hontelez J."/>
            <person name="Verver J."/>
            <person name="Yang W.-C."/>
            <person name="Schijlen E."/>
            <person name="Repin R."/>
            <person name="Schilthuizen M."/>
            <person name="Schranz E."/>
            <person name="Heidstra R."/>
            <person name="Miyata K."/>
            <person name="Fedorova E."/>
            <person name="Kohlen W."/>
            <person name="Bisseling T."/>
            <person name="Smit S."/>
            <person name="Geurts R."/>
        </authorList>
    </citation>
    <scope>NUCLEOTIDE SEQUENCE [LARGE SCALE GENOMIC DNA]</scope>
    <source>
        <strain evidence="2">cv. WU1-14</strain>
    </source>
</reference>
<evidence type="ECO:0000313" key="1">
    <source>
        <dbReference type="EMBL" id="PON80591.1"/>
    </source>
</evidence>
<dbReference type="EMBL" id="JXTB01000001">
    <property type="protein sequence ID" value="PON80591.1"/>
    <property type="molecule type" value="Genomic_DNA"/>
</dbReference>
<organism evidence="1 2">
    <name type="scientific">Parasponia andersonii</name>
    <name type="common">Sponia andersonii</name>
    <dbReference type="NCBI Taxonomy" id="3476"/>
    <lineage>
        <taxon>Eukaryota</taxon>
        <taxon>Viridiplantae</taxon>
        <taxon>Streptophyta</taxon>
        <taxon>Embryophyta</taxon>
        <taxon>Tracheophyta</taxon>
        <taxon>Spermatophyta</taxon>
        <taxon>Magnoliopsida</taxon>
        <taxon>eudicotyledons</taxon>
        <taxon>Gunneridae</taxon>
        <taxon>Pentapetalae</taxon>
        <taxon>rosids</taxon>
        <taxon>fabids</taxon>
        <taxon>Rosales</taxon>
        <taxon>Cannabaceae</taxon>
        <taxon>Parasponia</taxon>
    </lineage>
</organism>
<evidence type="ECO:0000313" key="2">
    <source>
        <dbReference type="Proteomes" id="UP000237105"/>
    </source>
</evidence>
<dbReference type="Proteomes" id="UP000237105">
    <property type="component" value="Unassembled WGS sequence"/>
</dbReference>
<sequence length="126" mass="14800">MARQTSLCMHKIYTNTNEEKRKQVSKETSLCPNSQVLLTIPIKEDKIPIRGSHLHFHIPRPSYYLNSTLLLSLKKEGNKLRNSPPFLTMFFKITFFVTNRRLYTFLQSQSNLQTFPKQSIRNNTPQ</sequence>
<comment type="caution">
    <text evidence="1">The sequence shown here is derived from an EMBL/GenBank/DDBJ whole genome shotgun (WGS) entry which is preliminary data.</text>
</comment>
<keyword evidence="2" id="KW-1185">Reference proteome</keyword>
<gene>
    <name evidence="1" type="ORF">PanWU01x14_001470</name>
</gene>
<name>A0A2P5E4Y0_PARAD</name>
<protein>
    <submittedName>
        <fullName evidence="1">Uncharacterized protein</fullName>
    </submittedName>
</protein>
<accession>A0A2P5E4Y0</accession>
<dbReference type="AlphaFoldDB" id="A0A2P5E4Y0"/>
<proteinExistence type="predicted"/>
<dbReference type="OrthoDB" id="10600362at2759"/>